<proteinExistence type="predicted"/>
<name>A0A369Z8E5_HAEPH</name>
<dbReference type="RefSeq" id="WP_040217475.1">
    <property type="nucleotide sequence ID" value="NZ_CAUPAH010000018.1"/>
</dbReference>
<evidence type="ECO:0000313" key="2">
    <source>
        <dbReference type="Proteomes" id="UP000253999"/>
    </source>
</evidence>
<dbReference type="AlphaFoldDB" id="A0A369Z8E5"/>
<reference evidence="1 2" key="1">
    <citation type="submission" date="2018-05" db="EMBL/GenBank/DDBJ databases">
        <title>Draft Genome Sequences for a Diverse set of 7 Haemophilus Species.</title>
        <authorList>
            <person name="Nichols M."/>
            <person name="Topaz N."/>
            <person name="Wang X."/>
            <person name="Wang X."/>
            <person name="Boxrud D."/>
        </authorList>
    </citation>
    <scope>NUCLEOTIDE SEQUENCE [LARGE SCALE GENOMIC DNA]</scope>
    <source>
        <strain evidence="1 2">C2010039593</strain>
    </source>
</reference>
<dbReference type="EMBL" id="QEQD01000009">
    <property type="protein sequence ID" value="RDF01261.1"/>
    <property type="molecule type" value="Genomic_DNA"/>
</dbReference>
<organism evidence="1 2">
    <name type="scientific">Haemophilus parahaemolyticus</name>
    <dbReference type="NCBI Taxonomy" id="735"/>
    <lineage>
        <taxon>Bacteria</taxon>
        <taxon>Pseudomonadati</taxon>
        <taxon>Pseudomonadota</taxon>
        <taxon>Gammaproteobacteria</taxon>
        <taxon>Pasteurellales</taxon>
        <taxon>Pasteurellaceae</taxon>
        <taxon>Haemophilus</taxon>
    </lineage>
</organism>
<protein>
    <submittedName>
        <fullName evidence="1">Uncharacterized protein</fullName>
    </submittedName>
</protein>
<evidence type="ECO:0000313" key="1">
    <source>
        <dbReference type="EMBL" id="RDF01261.1"/>
    </source>
</evidence>
<gene>
    <name evidence="1" type="ORF">DPV98_08985</name>
</gene>
<dbReference type="Proteomes" id="UP000253999">
    <property type="component" value="Unassembled WGS sequence"/>
</dbReference>
<accession>A0A369Z8E5</accession>
<comment type="caution">
    <text evidence="1">The sequence shown here is derived from an EMBL/GenBank/DDBJ whole genome shotgun (WGS) entry which is preliminary data.</text>
</comment>
<sequence>MKEKTSSFTCNVIFSLRCKTQDKEQVQSILEKNNFILQKEDNLDNKNGVALIFNKEIDVLDPTEIEGKIKTQMAELIPSLYQELGSIDHIIIKGNVIDK</sequence>